<dbReference type="Pfam" id="PF13181">
    <property type="entry name" value="TPR_8"/>
    <property type="match status" value="1"/>
</dbReference>
<dbReference type="SUPFAM" id="SSF48452">
    <property type="entry name" value="TPR-like"/>
    <property type="match status" value="1"/>
</dbReference>
<sequence>MLGYFAAITLVLTVLTPLIFEDVFAESFTVNFDKSLYSSGDLITISGDILEFGMPVIAMSIYDPDGKILSANNLDISPDNTFSKSFVLESPFYEKSGEYTVKISYGKISENYYFTIDNLDFEPEILIETFEEPEVILLYTEKKQYTDNDVIKITGLVSALDSPSVLIGIYDPFGMPGGFYFGSVDSNLEFSTSFLVKSGVNFRVDGTYSVKAHYGETEAISFFDYYKIPQEIIEDPIPNPEKEIIESTEVQITKTSDDVVTKSPNISSEQETPNNDSDVSKTNDSQSNTDNTITKSVSKSIPSQKTNVPEILKTKIIDEKNTPNKIDDKKEIKKQNNLSVEDIELGIMLNEINLECDHSILTDTISYYDGMGPALYRLCKFDSSLNFFNEFLIKQPNDVEILVNKGSALGKLGYYSEAITYYDQAIKINPDFFAC</sequence>
<feature type="compositionally biased region" description="Polar residues" evidence="4">
    <location>
        <begin position="262"/>
        <end position="304"/>
    </location>
</feature>
<dbReference type="AlphaFoldDB" id="I3D422"/>
<evidence type="ECO:0000313" key="6">
    <source>
        <dbReference type="Proteomes" id="UP000003423"/>
    </source>
</evidence>
<dbReference type="PROSITE" id="PS50293">
    <property type="entry name" value="TPR_REGION"/>
    <property type="match status" value="1"/>
</dbReference>
<keyword evidence="6" id="KW-1185">Reference proteome</keyword>
<dbReference type="EMBL" id="AEXL02000060">
    <property type="protein sequence ID" value="EIJ66465.1"/>
    <property type="molecule type" value="Genomic_DNA"/>
</dbReference>
<evidence type="ECO:0000256" key="3">
    <source>
        <dbReference type="PROSITE-ProRule" id="PRU00339"/>
    </source>
</evidence>
<protein>
    <submittedName>
        <fullName evidence="5">Tetratricopeptide repeat protein</fullName>
    </submittedName>
</protein>
<organism evidence="5 6">
    <name type="scientific">Candidatus Nitrosopumilus salarius BD31</name>
    <dbReference type="NCBI Taxonomy" id="859350"/>
    <lineage>
        <taxon>Archaea</taxon>
        <taxon>Nitrososphaerota</taxon>
        <taxon>Nitrososphaeria</taxon>
        <taxon>Nitrosopumilales</taxon>
        <taxon>Nitrosopumilaceae</taxon>
        <taxon>Nitrosopumilus</taxon>
    </lineage>
</organism>
<dbReference type="PANTHER" id="PTHR44943:SF8">
    <property type="entry name" value="TPR REPEAT-CONTAINING PROTEIN MJ0263"/>
    <property type="match status" value="1"/>
</dbReference>
<dbReference type="PROSITE" id="PS50005">
    <property type="entry name" value="TPR"/>
    <property type="match status" value="1"/>
</dbReference>
<dbReference type="Proteomes" id="UP000003423">
    <property type="component" value="Unassembled WGS sequence"/>
</dbReference>
<dbReference type="InterPro" id="IPR051685">
    <property type="entry name" value="Ycf3/AcsC/BcsC/TPR_MFPF"/>
</dbReference>
<dbReference type="InterPro" id="IPR019734">
    <property type="entry name" value="TPR_rpt"/>
</dbReference>
<dbReference type="SMART" id="SM00028">
    <property type="entry name" value="TPR"/>
    <property type="match status" value="2"/>
</dbReference>
<gene>
    <name evidence="5" type="ORF">BD31_I1359</name>
</gene>
<keyword evidence="2 3" id="KW-0802">TPR repeat</keyword>
<evidence type="ECO:0000256" key="4">
    <source>
        <dbReference type="SAM" id="MobiDB-lite"/>
    </source>
</evidence>
<keyword evidence="1" id="KW-0677">Repeat</keyword>
<evidence type="ECO:0000313" key="5">
    <source>
        <dbReference type="EMBL" id="EIJ66465.1"/>
    </source>
</evidence>
<dbReference type="InterPro" id="IPR011990">
    <property type="entry name" value="TPR-like_helical_dom_sf"/>
</dbReference>
<dbReference type="Gene3D" id="1.25.40.10">
    <property type="entry name" value="Tetratricopeptide repeat domain"/>
    <property type="match status" value="1"/>
</dbReference>
<feature type="region of interest" description="Disordered" evidence="4">
    <location>
        <begin position="249"/>
        <end position="304"/>
    </location>
</feature>
<feature type="repeat" description="TPR" evidence="3">
    <location>
        <begin position="399"/>
        <end position="432"/>
    </location>
</feature>
<accession>I3D422</accession>
<evidence type="ECO:0000256" key="1">
    <source>
        <dbReference type="ARBA" id="ARBA00022737"/>
    </source>
</evidence>
<reference evidence="5 6" key="1">
    <citation type="journal article" date="2012" name="J. Bacteriol.">
        <title>Genome sequence of "Candidatus Nitrosopumilus salaria" BD31, an ammonia-oxidizing archaeon from the San Francisco Bay estuary.</title>
        <authorList>
            <person name="Mosier A.C."/>
            <person name="Allen E.E."/>
            <person name="Kim M."/>
            <person name="Ferriera S."/>
            <person name="Francis C.A."/>
        </authorList>
    </citation>
    <scope>NUCLEOTIDE SEQUENCE [LARGE SCALE GENOMIC DNA]</scope>
    <source>
        <strain evidence="5 6">BD31</strain>
    </source>
</reference>
<evidence type="ECO:0000256" key="2">
    <source>
        <dbReference type="ARBA" id="ARBA00022803"/>
    </source>
</evidence>
<name>I3D422_9ARCH</name>
<comment type="caution">
    <text evidence="5">The sequence shown here is derived from an EMBL/GenBank/DDBJ whole genome shotgun (WGS) entry which is preliminary data.</text>
</comment>
<dbReference type="RefSeq" id="WP_008298121.1">
    <property type="nucleotide sequence ID" value="NZ_AEXL02000060.1"/>
</dbReference>
<proteinExistence type="predicted"/>
<dbReference type="PANTHER" id="PTHR44943">
    <property type="entry name" value="CELLULOSE SYNTHASE OPERON PROTEIN C"/>
    <property type="match status" value="1"/>
</dbReference>
<dbReference type="PATRIC" id="fig|859350.6.peg.517"/>